<comment type="caution">
    <text evidence="2">The sequence shown here is derived from an EMBL/GenBank/DDBJ whole genome shotgun (WGS) entry which is preliminary data.</text>
</comment>
<sequence length="233" mass="25968">MEAQVERLVDKAWKMYEQTPSDKRLLIGVAGIPGSGKTTLAAIVSSRLQDRAKEAGANGQVSIALSMDGFHKTRKELSAMPDPDTAHARRGAAFTFNAEKFLDLVTSLRDSIGAPVFAPTFDHALKDPREADIVIQEAARIVIVEGLYVSLDEPVWRDAAKLLDDIWFVNVDFEVARKRLRERHVRAGIVKDLEEGDRRALENDLVNGKEIVEKKLPVSEIIQSRDDGSWVHE</sequence>
<dbReference type="GO" id="GO:0005524">
    <property type="term" value="F:ATP binding"/>
    <property type="evidence" value="ECO:0007669"/>
    <property type="project" value="InterPro"/>
</dbReference>
<feature type="domain" description="Phosphoribulokinase/uridine kinase" evidence="1">
    <location>
        <begin position="26"/>
        <end position="181"/>
    </location>
</feature>
<gene>
    <name evidence="2" type="ORF">CRHIZ90672A_00008743</name>
</gene>
<dbReference type="AlphaFoldDB" id="A0A9N9VW18"/>
<dbReference type="InterPro" id="IPR027417">
    <property type="entry name" value="P-loop_NTPase"/>
</dbReference>
<accession>A0A9N9VW18</accession>
<dbReference type="Proteomes" id="UP000696573">
    <property type="component" value="Unassembled WGS sequence"/>
</dbReference>
<dbReference type="Pfam" id="PF00485">
    <property type="entry name" value="PRK"/>
    <property type="match status" value="1"/>
</dbReference>
<dbReference type="PANTHER" id="PTHR10285">
    <property type="entry name" value="URIDINE KINASE"/>
    <property type="match status" value="1"/>
</dbReference>
<evidence type="ECO:0000313" key="3">
    <source>
        <dbReference type="Proteomes" id="UP000696573"/>
    </source>
</evidence>
<reference evidence="2" key="1">
    <citation type="submission" date="2021-10" db="EMBL/GenBank/DDBJ databases">
        <authorList>
            <person name="Piombo E."/>
        </authorList>
    </citation>
    <scope>NUCLEOTIDE SEQUENCE</scope>
</reference>
<evidence type="ECO:0000259" key="1">
    <source>
        <dbReference type="Pfam" id="PF00485"/>
    </source>
</evidence>
<dbReference type="GO" id="GO:0016301">
    <property type="term" value="F:kinase activity"/>
    <property type="evidence" value="ECO:0007669"/>
    <property type="project" value="InterPro"/>
</dbReference>
<dbReference type="Gene3D" id="3.40.50.300">
    <property type="entry name" value="P-loop containing nucleotide triphosphate hydrolases"/>
    <property type="match status" value="1"/>
</dbReference>
<dbReference type="EMBL" id="CABFNQ020000747">
    <property type="protein sequence ID" value="CAH0033492.1"/>
    <property type="molecule type" value="Genomic_DNA"/>
</dbReference>
<evidence type="ECO:0000313" key="2">
    <source>
        <dbReference type="EMBL" id="CAH0033492.1"/>
    </source>
</evidence>
<keyword evidence="3" id="KW-1185">Reference proteome</keyword>
<name>A0A9N9VW18_9HYPO</name>
<proteinExistence type="predicted"/>
<organism evidence="2 3">
    <name type="scientific">Clonostachys rhizophaga</name>
    <dbReference type="NCBI Taxonomy" id="160324"/>
    <lineage>
        <taxon>Eukaryota</taxon>
        <taxon>Fungi</taxon>
        <taxon>Dikarya</taxon>
        <taxon>Ascomycota</taxon>
        <taxon>Pezizomycotina</taxon>
        <taxon>Sordariomycetes</taxon>
        <taxon>Hypocreomycetidae</taxon>
        <taxon>Hypocreales</taxon>
        <taxon>Bionectriaceae</taxon>
        <taxon>Clonostachys</taxon>
    </lineage>
</organism>
<dbReference type="SUPFAM" id="SSF52540">
    <property type="entry name" value="P-loop containing nucleoside triphosphate hydrolases"/>
    <property type="match status" value="1"/>
</dbReference>
<dbReference type="InterPro" id="IPR006083">
    <property type="entry name" value="PRK/URK"/>
</dbReference>
<protein>
    <recommendedName>
        <fullName evidence="1">Phosphoribulokinase/uridine kinase domain-containing protein</fullName>
    </recommendedName>
</protein>
<dbReference type="OrthoDB" id="6362633at2759"/>